<accession>A0A1I1I7M6</accession>
<keyword evidence="1" id="KW-0472">Membrane</keyword>
<feature type="transmembrane region" description="Helical" evidence="1">
    <location>
        <begin position="15"/>
        <end position="36"/>
    </location>
</feature>
<keyword evidence="1" id="KW-1133">Transmembrane helix</keyword>
<proteinExistence type="predicted"/>
<evidence type="ECO:0000256" key="1">
    <source>
        <dbReference type="SAM" id="Phobius"/>
    </source>
</evidence>
<reference evidence="2 3" key="1">
    <citation type="submission" date="2016-10" db="EMBL/GenBank/DDBJ databases">
        <authorList>
            <person name="de Groot N.N."/>
        </authorList>
    </citation>
    <scope>NUCLEOTIDE SEQUENCE [LARGE SCALE GENOMIC DNA]</scope>
    <source>
        <strain evidence="2 3">DSM 6059</strain>
    </source>
</reference>
<protein>
    <submittedName>
        <fullName evidence="2">Uncharacterized protein</fullName>
    </submittedName>
</protein>
<sequence length="41" mass="4728">MSHQGEFKDPFNFKYFLVFLIVFAGVGCLNAILGWYKLLSL</sequence>
<evidence type="ECO:0000313" key="2">
    <source>
        <dbReference type="EMBL" id="SFC29230.1"/>
    </source>
</evidence>
<dbReference type="STRING" id="1123010.SAMN02745724_01315"/>
<dbReference type="Proteomes" id="UP000198862">
    <property type="component" value="Unassembled WGS sequence"/>
</dbReference>
<keyword evidence="3" id="KW-1185">Reference proteome</keyword>
<dbReference type="EMBL" id="FOLO01000007">
    <property type="protein sequence ID" value="SFC29230.1"/>
    <property type="molecule type" value="Genomic_DNA"/>
</dbReference>
<dbReference type="AlphaFoldDB" id="A0A1I1I7M6"/>
<gene>
    <name evidence="2" type="ORF">SAMN02745724_01315</name>
</gene>
<keyword evidence="1" id="KW-0812">Transmembrane</keyword>
<evidence type="ECO:0000313" key="3">
    <source>
        <dbReference type="Proteomes" id="UP000198862"/>
    </source>
</evidence>
<name>A0A1I1I7M6_9GAMM</name>
<organism evidence="2 3">
    <name type="scientific">Pseudoalteromonas denitrificans DSM 6059</name>
    <dbReference type="NCBI Taxonomy" id="1123010"/>
    <lineage>
        <taxon>Bacteria</taxon>
        <taxon>Pseudomonadati</taxon>
        <taxon>Pseudomonadota</taxon>
        <taxon>Gammaproteobacteria</taxon>
        <taxon>Alteromonadales</taxon>
        <taxon>Pseudoalteromonadaceae</taxon>
        <taxon>Pseudoalteromonas</taxon>
    </lineage>
</organism>